<evidence type="ECO:0000313" key="1">
    <source>
        <dbReference type="EMBL" id="AAL62858.1"/>
    </source>
</evidence>
<dbReference type="AlphaFoldDB" id="Q8ZYY3"/>
<reference evidence="1 2" key="1">
    <citation type="journal article" date="2002" name="Proc. Natl. Acad. Sci. U.S.A.">
        <title>Genome sequence of the hyperthermophilic crenarchaeon Pyrobaculum aerophilum.</title>
        <authorList>
            <person name="Fitz-Gibbon S.T."/>
            <person name="Ladner H."/>
            <person name="Kim U.J."/>
            <person name="Stetter K.O."/>
            <person name="Simon M.I."/>
            <person name="Miller J.H."/>
        </authorList>
    </citation>
    <scope>NUCLEOTIDE SEQUENCE [LARGE SCALE GENOMIC DNA]</scope>
    <source>
        <strain evidence="2">ATCC 51768 / DSM 7523 / JCM 9630 / CIP 104966 / NBRC 100827 / IM2</strain>
    </source>
</reference>
<dbReference type="PATRIC" id="fig|178306.9.peg.401"/>
<keyword evidence="2" id="KW-1185">Reference proteome</keyword>
<gene>
    <name evidence="1" type="ordered locus">PAE0551</name>
</gene>
<dbReference type="EMBL" id="AE009441">
    <property type="protein sequence ID" value="AAL62858.1"/>
    <property type="molecule type" value="Genomic_DNA"/>
</dbReference>
<name>Q8ZYY3_PYRAE</name>
<dbReference type="Proteomes" id="UP000002439">
    <property type="component" value="Chromosome"/>
</dbReference>
<dbReference type="InParanoid" id="Q8ZYY3"/>
<protein>
    <submittedName>
        <fullName evidence="1">Uncharacterized protein</fullName>
    </submittedName>
</protein>
<dbReference type="EnsemblBacteria" id="AAL62858">
    <property type="protein sequence ID" value="AAL62858"/>
    <property type="gene ID" value="PAE0551"/>
</dbReference>
<sequence length="28" mass="3001">MTVAEIKASVAELKVAVGSLGRRWGRDT</sequence>
<organism evidence="1 2">
    <name type="scientific">Pyrobaculum aerophilum (strain ATCC 51768 / DSM 7523 / JCM 9630 / CIP 104966 / NBRC 100827 / IM2)</name>
    <dbReference type="NCBI Taxonomy" id="178306"/>
    <lineage>
        <taxon>Archaea</taxon>
        <taxon>Thermoproteota</taxon>
        <taxon>Thermoprotei</taxon>
        <taxon>Thermoproteales</taxon>
        <taxon>Thermoproteaceae</taxon>
        <taxon>Pyrobaculum</taxon>
    </lineage>
</organism>
<dbReference type="KEGG" id="pai:PAE0551"/>
<proteinExistence type="predicted"/>
<accession>Q8ZYY3</accession>
<evidence type="ECO:0000313" key="2">
    <source>
        <dbReference type="Proteomes" id="UP000002439"/>
    </source>
</evidence>
<dbReference type="HOGENOM" id="CLU_3412296_0_0_2"/>